<name>A0A9X3LMJ0_9CORY</name>
<dbReference type="AlphaFoldDB" id="A0A9X3LMJ0"/>
<dbReference type="EMBL" id="JAKMUT010000001">
    <property type="protein sequence ID" value="MCZ9288968.1"/>
    <property type="molecule type" value="Genomic_DNA"/>
</dbReference>
<gene>
    <name evidence="1" type="ORF">L8V00_01895</name>
</gene>
<keyword evidence="2" id="KW-1185">Reference proteome</keyword>
<proteinExistence type="predicted"/>
<comment type="caution">
    <text evidence="1">The sequence shown here is derived from an EMBL/GenBank/DDBJ whole genome shotgun (WGS) entry which is preliminary data.</text>
</comment>
<reference evidence="1" key="1">
    <citation type="submission" date="2022-02" db="EMBL/GenBank/DDBJ databases">
        <title>Corynebacterium sp. from urogenital microbiome.</title>
        <authorList>
            <person name="Cappelli E.A."/>
            <person name="Ribeiro T.G."/>
            <person name="Peixe L."/>
        </authorList>
    </citation>
    <scope>NUCLEOTIDE SEQUENCE</scope>
    <source>
        <strain evidence="1">C8Ua_174</strain>
    </source>
</reference>
<dbReference type="RefSeq" id="WP_269944058.1">
    <property type="nucleotide sequence ID" value="NZ_JAKMUT010000001.1"/>
</dbReference>
<protein>
    <recommendedName>
        <fullName evidence="3">Bacteriocin biosynthesis cyclodehydratase domain-containing protein</fullName>
    </recommendedName>
</protein>
<accession>A0A9X3LMJ0</accession>
<dbReference type="Proteomes" id="UP001146469">
    <property type="component" value="Unassembled WGS sequence"/>
</dbReference>
<sequence>MLELNLPSSTAILARPTIGLQFGVLPHESMILPLPKSVNPGQVAHVFALARGGIDFDELHQKLGYCGLESEDARLMLSEMVQAKILRPSQGNVSFHVLASGVASERLEPVLEALGLSYSITSTPSEARRSLIALPGAVFPTPDVQHALMVNRVAHYPAGIVDGKTVLGPLVVPGVTPCLACADSYYGKIDDGWRGVRLQATGRPGSTERHLIQAASTQLAMMLNEHVLPWWQAHKDFIRTRRAARLQQEPPPEEPEIPEVLRQRRLVDFATGAVQTYQVPFNDSCLSCRAVRV</sequence>
<evidence type="ECO:0000313" key="1">
    <source>
        <dbReference type="EMBL" id="MCZ9288968.1"/>
    </source>
</evidence>
<organism evidence="1 2">
    <name type="scientific">Corynebacterium evansiae</name>
    <dbReference type="NCBI Taxonomy" id="2913499"/>
    <lineage>
        <taxon>Bacteria</taxon>
        <taxon>Bacillati</taxon>
        <taxon>Actinomycetota</taxon>
        <taxon>Actinomycetes</taxon>
        <taxon>Mycobacteriales</taxon>
        <taxon>Corynebacteriaceae</taxon>
        <taxon>Corynebacterium</taxon>
    </lineage>
</organism>
<evidence type="ECO:0008006" key="3">
    <source>
        <dbReference type="Google" id="ProtNLM"/>
    </source>
</evidence>
<evidence type="ECO:0000313" key="2">
    <source>
        <dbReference type="Proteomes" id="UP001146469"/>
    </source>
</evidence>
<dbReference type="Gene3D" id="3.40.50.720">
    <property type="entry name" value="NAD(P)-binding Rossmann-like Domain"/>
    <property type="match status" value="1"/>
</dbReference>